<feature type="compositionally biased region" description="Pro residues" evidence="1">
    <location>
        <begin position="61"/>
        <end position="73"/>
    </location>
</feature>
<protein>
    <recommendedName>
        <fullName evidence="3">Phosphodiester glycosidase domain-containing protein</fullName>
    </recommendedName>
</protein>
<name>A0A644XSG0_9ZZZZ</name>
<dbReference type="Pfam" id="PF09992">
    <property type="entry name" value="NAGPA"/>
    <property type="match status" value="1"/>
</dbReference>
<organism evidence="4">
    <name type="scientific">bioreactor metagenome</name>
    <dbReference type="NCBI Taxonomy" id="1076179"/>
    <lineage>
        <taxon>unclassified sequences</taxon>
        <taxon>metagenomes</taxon>
        <taxon>ecological metagenomes</taxon>
    </lineage>
</organism>
<keyword evidence="2" id="KW-0472">Membrane</keyword>
<dbReference type="InterPro" id="IPR018711">
    <property type="entry name" value="NAGPA"/>
</dbReference>
<feature type="compositionally biased region" description="Low complexity" evidence="1">
    <location>
        <begin position="74"/>
        <end position="85"/>
    </location>
</feature>
<evidence type="ECO:0000313" key="4">
    <source>
        <dbReference type="EMBL" id="MPM19019.1"/>
    </source>
</evidence>
<keyword evidence="2" id="KW-1133">Transmembrane helix</keyword>
<evidence type="ECO:0000256" key="1">
    <source>
        <dbReference type="SAM" id="MobiDB-lite"/>
    </source>
</evidence>
<dbReference type="PANTHER" id="PTHR40446:SF2">
    <property type="entry name" value="N-ACETYLGLUCOSAMINE-1-PHOSPHODIESTER ALPHA-N-ACETYLGLUCOSAMINIDASE"/>
    <property type="match status" value="1"/>
</dbReference>
<evidence type="ECO:0000259" key="3">
    <source>
        <dbReference type="Pfam" id="PF09992"/>
    </source>
</evidence>
<proteinExistence type="predicted"/>
<gene>
    <name evidence="4" type="ORF">SDC9_65437</name>
</gene>
<accession>A0A644XSG0</accession>
<dbReference type="PANTHER" id="PTHR40446">
    <property type="entry name" value="N-ACETYLGLUCOSAMINE-1-PHOSPHODIESTER ALPHA-N-ACETYLGLUCOSAMINIDASE"/>
    <property type="match status" value="1"/>
</dbReference>
<evidence type="ECO:0000256" key="2">
    <source>
        <dbReference type="SAM" id="Phobius"/>
    </source>
</evidence>
<sequence length="381" mass="42313">MALLGYRKLRQKFRRGDVICFCLIPLAVGLTVCALLSGMQESKENAAALEEARIAAEATPEPTPTATPEPTPTATPEATEAPAETVSDASEENFYRREGEPEEVILVDEENGRWEYRTDELGIVIDRVSTTNAEGKPLTYFVADIHMKNIYQFRAGFGSEGHTGRGAIYPWLIARRAKAVLWITGDNLINSEKSDKGVLIRDGRIYSDNQAEDTLALYPDMTMHVYGEWEMRARDLLEDGVENSFSFGPTLINNGVVNEDAKYHRVRRINPRTGIGYLGPGHFICIVVDGRQKDYSVGMTIWEFADLFVQYNCSIAYNLDGGLSAGMIFMGEQLNSHSGQRIGEKNDISYQRAVPDGLMFGYSDQVPSETDPIANNGNKSK</sequence>
<feature type="region of interest" description="Disordered" evidence="1">
    <location>
        <begin position="56"/>
        <end position="101"/>
    </location>
</feature>
<feature type="transmembrane region" description="Helical" evidence="2">
    <location>
        <begin position="18"/>
        <end position="39"/>
    </location>
</feature>
<comment type="caution">
    <text evidence="4">The sequence shown here is derived from an EMBL/GenBank/DDBJ whole genome shotgun (WGS) entry which is preliminary data.</text>
</comment>
<dbReference type="AlphaFoldDB" id="A0A644XSG0"/>
<reference evidence="4" key="1">
    <citation type="submission" date="2019-08" db="EMBL/GenBank/DDBJ databases">
        <authorList>
            <person name="Kucharzyk K."/>
            <person name="Murdoch R.W."/>
            <person name="Higgins S."/>
            <person name="Loffler F."/>
        </authorList>
    </citation>
    <scope>NUCLEOTIDE SEQUENCE</scope>
</reference>
<dbReference type="EMBL" id="VSSQ01003095">
    <property type="protein sequence ID" value="MPM19019.1"/>
    <property type="molecule type" value="Genomic_DNA"/>
</dbReference>
<keyword evidence="2" id="KW-0812">Transmembrane</keyword>
<feature type="domain" description="Phosphodiester glycosidase" evidence="3">
    <location>
        <begin position="179"/>
        <end position="360"/>
    </location>
</feature>